<reference evidence="2" key="1">
    <citation type="submission" date="2016-11" db="EMBL/GenBank/DDBJ databases">
        <authorList>
            <person name="Varghese N."/>
            <person name="Submissions S."/>
        </authorList>
    </citation>
    <scope>NUCLEOTIDE SEQUENCE [LARGE SCALE GENOMIC DNA]</scope>
    <source>
        <strain evidence="2">YR203</strain>
    </source>
</reference>
<accession>A0A1M5ARD5</accession>
<sequence>MADSLLHNKHLLWRAGFGPGINQIGDLKNKNIKTLVTELVKEQPFSEINYDTPDIPVSEEMMDSRTPAEKKKETQRIIREQSNELNLNFLNQMVTGKDQMREKMAFFWHGHFASRVNNSKFSKQLLNTIRNNALGNFKDLLFEVSQSPAMLGFLNNQQNKKDHPNENFAREVMELFTMGRGNYTEKDIREGARAFTGWGYDKEGNFKERKNLHDEGTKAFLGKTGNFTGTDVLNIILEQKATATFITTKIYKFFVNENTDAKIIEQLSTEFYKSGYDIKKLMTDIFSSSWFYDQKNIGNRIKSPIELMAGMMRMLPMTIQNPENLIVYQKLLGQMLLYPPNVAGWPNGKSWIDSSTLMVRLQIPQIWSGLRPLEYSPRQDDDIDMGMKSRETALNKSFKNPNITIDWSRLEKIFADKNGEDYLIQNTKTLDMNSVKNFSDKSIKMNIINLMSTPEYQLC</sequence>
<dbReference type="RefSeq" id="WP_073173128.1">
    <property type="nucleotide sequence ID" value="NZ_FQVE01000002.1"/>
</dbReference>
<dbReference type="EMBL" id="FQVE01000002">
    <property type="protein sequence ID" value="SHF32726.1"/>
    <property type="molecule type" value="Genomic_DNA"/>
</dbReference>
<gene>
    <name evidence="1" type="ORF">SAMN02787073_2006</name>
</gene>
<protein>
    <submittedName>
        <fullName evidence="1">Uncharacterized conserved protein, DUF1800 family</fullName>
    </submittedName>
</protein>
<organism evidence="1 2">
    <name type="scientific">Chryseobacterium vrystaatense</name>
    <dbReference type="NCBI Taxonomy" id="307480"/>
    <lineage>
        <taxon>Bacteria</taxon>
        <taxon>Pseudomonadati</taxon>
        <taxon>Bacteroidota</taxon>
        <taxon>Flavobacteriia</taxon>
        <taxon>Flavobacteriales</taxon>
        <taxon>Weeksellaceae</taxon>
        <taxon>Chryseobacterium group</taxon>
        <taxon>Chryseobacterium</taxon>
    </lineage>
</organism>
<evidence type="ECO:0000313" key="2">
    <source>
        <dbReference type="Proteomes" id="UP000184108"/>
    </source>
</evidence>
<dbReference type="InterPro" id="IPR014917">
    <property type="entry name" value="DUF1800"/>
</dbReference>
<evidence type="ECO:0000313" key="1">
    <source>
        <dbReference type="EMBL" id="SHF32726.1"/>
    </source>
</evidence>
<dbReference type="AlphaFoldDB" id="A0A1M5ARD5"/>
<dbReference type="Proteomes" id="UP000184108">
    <property type="component" value="Unassembled WGS sequence"/>
</dbReference>
<proteinExistence type="predicted"/>
<dbReference type="Pfam" id="PF08811">
    <property type="entry name" value="DUF1800"/>
    <property type="match status" value="1"/>
</dbReference>
<name>A0A1M5ARD5_9FLAO</name>